<proteinExistence type="predicted"/>
<evidence type="ECO:0000313" key="2">
    <source>
        <dbReference type="EMBL" id="XCO75142.1"/>
    </source>
</evidence>
<reference evidence="2" key="1">
    <citation type="submission" date="2024-06" db="EMBL/GenBank/DDBJ databases">
        <authorList>
            <person name="Li S."/>
        </authorList>
    </citation>
    <scope>NUCLEOTIDE SEQUENCE</scope>
    <source>
        <strain evidence="2">SR10</strain>
    </source>
</reference>
<accession>A0AAU8MRG8</accession>
<gene>
    <name evidence="2" type="ORF">ABU614_22855</name>
</gene>
<evidence type="ECO:0000256" key="1">
    <source>
        <dbReference type="SAM" id="MobiDB-lite"/>
    </source>
</evidence>
<name>A0AAU8MRG8_9GAMM</name>
<dbReference type="RefSeq" id="WP_363797989.1">
    <property type="nucleotide sequence ID" value="NZ_CP159925.1"/>
</dbReference>
<feature type="region of interest" description="Disordered" evidence="1">
    <location>
        <begin position="1"/>
        <end position="79"/>
    </location>
</feature>
<protein>
    <submittedName>
        <fullName evidence="2">Uncharacterized protein</fullName>
    </submittedName>
</protein>
<dbReference type="AlphaFoldDB" id="A0AAU8MRG8"/>
<feature type="compositionally biased region" description="Basic and acidic residues" evidence="1">
    <location>
        <begin position="38"/>
        <end position="52"/>
    </location>
</feature>
<sequence length="79" mass="8232">MRAVGHRQSIESGRTSQAAGFGFVSTDRNGSRLAPAARMERGNVTDAIERAGKSVPTPAGRVSFGLHPRSAQRRAGAAA</sequence>
<dbReference type="EMBL" id="CP159925">
    <property type="protein sequence ID" value="XCO75142.1"/>
    <property type="molecule type" value="Genomic_DNA"/>
</dbReference>
<organism evidence="2">
    <name type="scientific">Lysobacter firmicutimachus</name>
    <dbReference type="NCBI Taxonomy" id="1792846"/>
    <lineage>
        <taxon>Bacteria</taxon>
        <taxon>Pseudomonadati</taxon>
        <taxon>Pseudomonadota</taxon>
        <taxon>Gammaproteobacteria</taxon>
        <taxon>Lysobacterales</taxon>
        <taxon>Lysobacteraceae</taxon>
        <taxon>Lysobacter</taxon>
    </lineage>
</organism>